<proteinExistence type="predicted"/>
<dbReference type="PROSITE" id="PS50181">
    <property type="entry name" value="FBOX"/>
    <property type="match status" value="1"/>
</dbReference>
<dbReference type="AlphaFoldDB" id="A0A0A0KSU4"/>
<evidence type="ECO:0000313" key="2">
    <source>
        <dbReference type="EMBL" id="KGN52680.1"/>
    </source>
</evidence>
<reference evidence="2 3" key="1">
    <citation type="journal article" date="2009" name="Nat. Genet.">
        <title>The genome of the cucumber, Cucumis sativus L.</title>
        <authorList>
            <person name="Huang S."/>
            <person name="Li R."/>
            <person name="Zhang Z."/>
            <person name="Li L."/>
            <person name="Gu X."/>
            <person name="Fan W."/>
            <person name="Lucas W.J."/>
            <person name="Wang X."/>
            <person name="Xie B."/>
            <person name="Ni P."/>
            <person name="Ren Y."/>
            <person name="Zhu H."/>
            <person name="Li J."/>
            <person name="Lin K."/>
            <person name="Jin W."/>
            <person name="Fei Z."/>
            <person name="Li G."/>
            <person name="Staub J."/>
            <person name="Kilian A."/>
            <person name="van der Vossen E.A."/>
            <person name="Wu Y."/>
            <person name="Guo J."/>
            <person name="He J."/>
            <person name="Jia Z."/>
            <person name="Ren Y."/>
            <person name="Tian G."/>
            <person name="Lu Y."/>
            <person name="Ruan J."/>
            <person name="Qian W."/>
            <person name="Wang M."/>
            <person name="Huang Q."/>
            <person name="Li B."/>
            <person name="Xuan Z."/>
            <person name="Cao J."/>
            <person name="Asan"/>
            <person name="Wu Z."/>
            <person name="Zhang J."/>
            <person name="Cai Q."/>
            <person name="Bai Y."/>
            <person name="Zhao B."/>
            <person name="Han Y."/>
            <person name="Li Y."/>
            <person name="Li X."/>
            <person name="Wang S."/>
            <person name="Shi Q."/>
            <person name="Liu S."/>
            <person name="Cho W.K."/>
            <person name="Kim J.Y."/>
            <person name="Xu Y."/>
            <person name="Heller-Uszynska K."/>
            <person name="Miao H."/>
            <person name="Cheng Z."/>
            <person name="Zhang S."/>
            <person name="Wu J."/>
            <person name="Yang Y."/>
            <person name="Kang H."/>
            <person name="Li M."/>
            <person name="Liang H."/>
            <person name="Ren X."/>
            <person name="Shi Z."/>
            <person name="Wen M."/>
            <person name="Jian M."/>
            <person name="Yang H."/>
            <person name="Zhang G."/>
            <person name="Yang Z."/>
            <person name="Chen R."/>
            <person name="Liu S."/>
            <person name="Li J."/>
            <person name="Ma L."/>
            <person name="Liu H."/>
            <person name="Zhou Y."/>
            <person name="Zhao J."/>
            <person name="Fang X."/>
            <person name="Li G."/>
            <person name="Fang L."/>
            <person name="Li Y."/>
            <person name="Liu D."/>
            <person name="Zheng H."/>
            <person name="Zhang Y."/>
            <person name="Qin N."/>
            <person name="Li Z."/>
            <person name="Yang G."/>
            <person name="Yang S."/>
            <person name="Bolund L."/>
            <person name="Kristiansen K."/>
            <person name="Zheng H."/>
            <person name="Li S."/>
            <person name="Zhang X."/>
            <person name="Yang H."/>
            <person name="Wang J."/>
            <person name="Sun R."/>
            <person name="Zhang B."/>
            <person name="Jiang S."/>
            <person name="Wang J."/>
            <person name="Du Y."/>
            <person name="Li S."/>
        </authorList>
    </citation>
    <scope>NUCLEOTIDE SEQUENCE [LARGE SCALE GENOMIC DNA]</scope>
    <source>
        <strain evidence="3">cv. 9930</strain>
    </source>
</reference>
<dbReference type="eggNOG" id="ENOG502RYTW">
    <property type="taxonomic scope" value="Eukaryota"/>
</dbReference>
<name>A0A0A0KSU4_CUCSA</name>
<reference evidence="2 3" key="3">
    <citation type="journal article" date="2010" name="BMC Genomics">
        <title>Transcriptome sequencing and comparative analysis of cucumber flowers with different sex types.</title>
        <authorList>
            <person name="Guo S."/>
            <person name="Zheng Y."/>
            <person name="Joung J.G."/>
            <person name="Liu S."/>
            <person name="Zhang Z."/>
            <person name="Crasta O.R."/>
            <person name="Sobral B.W."/>
            <person name="Xu Y."/>
            <person name="Huang S."/>
            <person name="Fei Z."/>
        </authorList>
    </citation>
    <scope>NUCLEOTIDE SEQUENCE [LARGE SCALE GENOMIC DNA]</scope>
    <source>
        <strain evidence="3">cv. 9930</strain>
    </source>
</reference>
<evidence type="ECO:0000313" key="3">
    <source>
        <dbReference type="Proteomes" id="UP000029981"/>
    </source>
</evidence>
<dbReference type="PANTHER" id="PTHR32212:SF459">
    <property type="entry name" value="F-BOX DOMAIN-CONTAINING PROTEIN"/>
    <property type="match status" value="1"/>
</dbReference>
<dbReference type="Gramene" id="KGN52680">
    <property type="protein sequence ID" value="KGN52680"/>
    <property type="gene ID" value="Csa_5G650450"/>
</dbReference>
<feature type="domain" description="F-box" evidence="1">
    <location>
        <begin position="25"/>
        <end position="62"/>
    </location>
</feature>
<sequence>MTSIISSIAPNYQTMIQEKEGKMEEDRISLLPNDILHQILSSMDTQTLIKTTSLLSKRWSNLWTSIPTLLFDFPSFSCPHLNRQRERCFRRFIKRVLSHRRMHLTSLSKVNKITMFFATEPIGCRARGEELTETQRFAKEDQLVFKLLFYFAALNNVEDLSIDGGDLDFSNWCRHFTTCRSLKLSGYYEGIWVPHSFEFLKSLEIENFYTDFFFDEFEDGMLPDYPLLERLILRGSCFEHLDICAPKLEYLELGILSCREYRCGIEISLCTPNLRFVKLDNIVPCLDSTDDFLSLQKVEFSLDYKIPMLDMYEIENEIVEHLRSVFYLLQKANSIVINTVAVEDLSEYVIIPSTLKDESFMFEKLRELRVREGGVCESDIEKSNEILNKLLNNSPSMETWWRGNLDDQQHSEALQVDNSLDFNPIFTLTSPLSHVVIQINVKNASAVSSNGFYLVALTISSINGLYCHAYKKEARGRVCGIMTEEVLHFGMRAGFCSVALVLCQADPVLNDGQSGNDDDDGSRQSVLESRKNKLFKLVFSQSNGKSPRSFLDVSTSFNRFMLRALTQHGGEFIQKLIYSYLEFGEESFLTKALPYTPFHKAQQLYITTDYAFESMWSCLSACKLLTVLNGKCFVGSHLESMVLPSLRMFVLDICDDYSDYYDYQVANDQDVYGILLNGNRKTLLSGCPNLEY</sequence>
<dbReference type="PANTHER" id="PTHR32212">
    <property type="entry name" value="CYCLIN-LIKE F-BOX"/>
    <property type="match status" value="1"/>
</dbReference>
<dbReference type="Proteomes" id="UP000029981">
    <property type="component" value="Chromosome 5"/>
</dbReference>
<dbReference type="Gene3D" id="1.20.1280.50">
    <property type="match status" value="1"/>
</dbReference>
<dbReference type="InterPro" id="IPR053781">
    <property type="entry name" value="F-box_AtFBL13-like"/>
</dbReference>
<dbReference type="Pfam" id="PF00646">
    <property type="entry name" value="F-box"/>
    <property type="match status" value="1"/>
</dbReference>
<dbReference type="InterPro" id="IPR001810">
    <property type="entry name" value="F-box_dom"/>
</dbReference>
<dbReference type="InterPro" id="IPR036047">
    <property type="entry name" value="F-box-like_dom_sf"/>
</dbReference>
<reference evidence="2 3" key="2">
    <citation type="journal article" date="2009" name="PLoS ONE">
        <title>An integrated genetic and cytogenetic map of the cucumber genome.</title>
        <authorList>
            <person name="Ren Y."/>
            <person name="Zhang Z."/>
            <person name="Liu J."/>
            <person name="Staub J.E."/>
            <person name="Han Y."/>
            <person name="Cheng Z."/>
            <person name="Li X."/>
            <person name="Lu J."/>
            <person name="Miao H."/>
            <person name="Kang H."/>
            <person name="Xie B."/>
            <person name="Gu X."/>
            <person name="Wang X."/>
            <person name="Du Y."/>
            <person name="Jin W."/>
            <person name="Huang S."/>
        </authorList>
    </citation>
    <scope>NUCLEOTIDE SEQUENCE [LARGE SCALE GENOMIC DNA]</scope>
    <source>
        <strain evidence="3">cv. 9930</strain>
    </source>
</reference>
<keyword evidence="3" id="KW-1185">Reference proteome</keyword>
<dbReference type="CDD" id="cd22160">
    <property type="entry name" value="F-box_AtFBL13-like"/>
    <property type="match status" value="1"/>
</dbReference>
<evidence type="ECO:0000259" key="1">
    <source>
        <dbReference type="PROSITE" id="PS50181"/>
    </source>
</evidence>
<dbReference type="STRING" id="3659.A0A0A0KSU4"/>
<organism evidence="2 3">
    <name type="scientific">Cucumis sativus</name>
    <name type="common">Cucumber</name>
    <dbReference type="NCBI Taxonomy" id="3659"/>
    <lineage>
        <taxon>Eukaryota</taxon>
        <taxon>Viridiplantae</taxon>
        <taxon>Streptophyta</taxon>
        <taxon>Embryophyta</taxon>
        <taxon>Tracheophyta</taxon>
        <taxon>Spermatophyta</taxon>
        <taxon>Magnoliopsida</taxon>
        <taxon>eudicotyledons</taxon>
        <taxon>Gunneridae</taxon>
        <taxon>Pentapetalae</taxon>
        <taxon>rosids</taxon>
        <taxon>fabids</taxon>
        <taxon>Cucurbitales</taxon>
        <taxon>Cucurbitaceae</taxon>
        <taxon>Benincaseae</taxon>
        <taxon>Cucumis</taxon>
    </lineage>
</organism>
<accession>A0A0A0KSU4</accession>
<dbReference type="SUPFAM" id="SSF81383">
    <property type="entry name" value="F-box domain"/>
    <property type="match status" value="1"/>
</dbReference>
<gene>
    <name evidence="2" type="ORF">Csa_5G650450</name>
</gene>
<dbReference type="EMBL" id="CM002926">
    <property type="protein sequence ID" value="KGN52680.1"/>
    <property type="molecule type" value="Genomic_DNA"/>
</dbReference>
<reference evidence="2 3" key="4">
    <citation type="journal article" date="2011" name="BMC Genomics">
        <title>RNA-Seq improves annotation of protein-coding genes in the cucumber genome.</title>
        <authorList>
            <person name="Li Z."/>
            <person name="Zhang Z."/>
            <person name="Yan P."/>
            <person name="Huang S."/>
            <person name="Fei Z."/>
            <person name="Lin K."/>
        </authorList>
    </citation>
    <scope>NUCLEOTIDE SEQUENCE [LARGE SCALE GENOMIC DNA]</scope>
    <source>
        <strain evidence="3">cv. 9930</strain>
    </source>
</reference>
<protein>
    <recommendedName>
        <fullName evidence="1">F-box domain-containing protein</fullName>
    </recommendedName>
</protein>